<feature type="region of interest" description="Disordered" evidence="4">
    <location>
        <begin position="1"/>
        <end position="30"/>
    </location>
</feature>
<comment type="caution">
    <text evidence="6">The sequence shown here is derived from an EMBL/GenBank/DDBJ whole genome shotgun (WGS) entry which is preliminary data.</text>
</comment>
<keyword evidence="7" id="KW-1185">Reference proteome</keyword>
<evidence type="ECO:0000313" key="7">
    <source>
        <dbReference type="Proteomes" id="UP000250321"/>
    </source>
</evidence>
<dbReference type="NCBIfam" id="TIGR00756">
    <property type="entry name" value="PPR"/>
    <property type="match status" value="4"/>
</dbReference>
<dbReference type="Pfam" id="PF01535">
    <property type="entry name" value="PPR"/>
    <property type="match status" value="1"/>
</dbReference>
<dbReference type="PROSITE" id="PS51375">
    <property type="entry name" value="PPR"/>
    <property type="match status" value="4"/>
</dbReference>
<sequence length="346" mass="39024">MHNDAALNPKPSESEPANHGTPRKTPHKPLNSQYILTVAARFFTTQSPNFNTFPDIPTSAYYDDEVNAAGRSRDFDGLRHLLNKRVKDHCLNTNNTFKFITSTDASLSLLDDLCRTLARIDNGFARKSAYDSLIARLCKLQRVDEALRVVEMMAHGNYGLNACSFHPILNVVTRKKRMEDAWGVLDLMRRLGAPPDLTAYNYLLMAYCFSGDLDRTAAVLKRIEEEGMRADTRTYDALVLGACKAGKVEGALVLLRRMVDDGVPMQLSTHVYVIDSLLSAGFYDQAVKFVRTFSGRDTWLDKENFGSLANRLIKLKRFDKAKLVLDEMKSRGLDIGDKLKEKYEII</sequence>
<feature type="domain" description="Pentatricopeptide repeat-containing protein-mitochondrial" evidence="5">
    <location>
        <begin position="125"/>
        <end position="222"/>
    </location>
</feature>
<reference evidence="6 7" key="1">
    <citation type="submission" date="2018-02" db="EMBL/GenBank/DDBJ databases">
        <title>Draft genome of wild Prunus yedoensis var. nudiflora.</title>
        <authorList>
            <person name="Baek S."/>
            <person name="Kim J.-H."/>
            <person name="Choi K."/>
            <person name="Kim G.-B."/>
            <person name="Cho A."/>
            <person name="Jang H."/>
            <person name="Shin C.-H."/>
            <person name="Yu H.-J."/>
            <person name="Mun J.-H."/>
        </authorList>
    </citation>
    <scope>NUCLEOTIDE SEQUENCE [LARGE SCALE GENOMIC DNA]</scope>
    <source>
        <strain evidence="7">cv. Jeju island</strain>
        <tissue evidence="6">Leaf</tissue>
    </source>
</reference>
<dbReference type="Gene3D" id="1.25.40.10">
    <property type="entry name" value="Tetratricopeptide repeat domain"/>
    <property type="match status" value="2"/>
</dbReference>
<feature type="repeat" description="PPR" evidence="3">
    <location>
        <begin position="301"/>
        <end position="335"/>
    </location>
</feature>
<gene>
    <name evidence="6" type="ORF">Pyn_22975</name>
</gene>
<evidence type="ECO:0000256" key="3">
    <source>
        <dbReference type="PROSITE-ProRule" id="PRU00708"/>
    </source>
</evidence>
<dbReference type="OrthoDB" id="185373at2759"/>
<feature type="repeat" description="PPR" evidence="3">
    <location>
        <begin position="196"/>
        <end position="230"/>
    </location>
</feature>
<evidence type="ECO:0000259" key="5">
    <source>
        <dbReference type="Pfam" id="PF23276"/>
    </source>
</evidence>
<proteinExistence type="inferred from homology"/>
<feature type="repeat" description="PPR" evidence="3">
    <location>
        <begin position="231"/>
        <end position="265"/>
    </location>
</feature>
<accession>A0A314ZHL0</accession>
<evidence type="ECO:0000256" key="2">
    <source>
        <dbReference type="ARBA" id="ARBA00022737"/>
    </source>
</evidence>
<feature type="repeat" description="PPR" evidence="3">
    <location>
        <begin position="161"/>
        <end position="195"/>
    </location>
</feature>
<dbReference type="Pfam" id="PF23276">
    <property type="entry name" value="TPR_24"/>
    <property type="match status" value="1"/>
</dbReference>
<dbReference type="STRING" id="2094558.A0A314ZHL0"/>
<comment type="similarity">
    <text evidence="1">Belongs to the PPR family. P subfamily.</text>
</comment>
<dbReference type="PANTHER" id="PTHR47936:SF3">
    <property type="entry name" value="PENTACOTRIPEPTIDE-REPEAT REGION OF PRORP DOMAIN-CONTAINING PROTEIN"/>
    <property type="match status" value="1"/>
</dbReference>
<dbReference type="Proteomes" id="UP000250321">
    <property type="component" value="Unassembled WGS sequence"/>
</dbReference>
<dbReference type="PANTHER" id="PTHR47936">
    <property type="entry name" value="PPR_LONG DOMAIN-CONTAINING PROTEIN"/>
    <property type="match status" value="1"/>
</dbReference>
<evidence type="ECO:0000256" key="4">
    <source>
        <dbReference type="SAM" id="MobiDB-lite"/>
    </source>
</evidence>
<keyword evidence="2" id="KW-0677">Repeat</keyword>
<protein>
    <submittedName>
        <fullName evidence="6">Pentatricopeptide repeat-containing protein</fullName>
    </submittedName>
</protein>
<name>A0A314ZHL0_PRUYE</name>
<organism evidence="6 7">
    <name type="scientific">Prunus yedoensis var. nudiflora</name>
    <dbReference type="NCBI Taxonomy" id="2094558"/>
    <lineage>
        <taxon>Eukaryota</taxon>
        <taxon>Viridiplantae</taxon>
        <taxon>Streptophyta</taxon>
        <taxon>Embryophyta</taxon>
        <taxon>Tracheophyta</taxon>
        <taxon>Spermatophyta</taxon>
        <taxon>Magnoliopsida</taxon>
        <taxon>eudicotyledons</taxon>
        <taxon>Gunneridae</taxon>
        <taxon>Pentapetalae</taxon>
        <taxon>rosids</taxon>
        <taxon>fabids</taxon>
        <taxon>Rosales</taxon>
        <taxon>Rosaceae</taxon>
        <taxon>Amygdaloideae</taxon>
        <taxon>Amygdaleae</taxon>
        <taxon>Prunus</taxon>
    </lineage>
</organism>
<dbReference type="EMBL" id="PJQY01000167">
    <property type="protein sequence ID" value="PQQ16994.1"/>
    <property type="molecule type" value="Genomic_DNA"/>
</dbReference>
<dbReference type="Pfam" id="PF12854">
    <property type="entry name" value="PPR_1"/>
    <property type="match status" value="1"/>
</dbReference>
<dbReference type="InterPro" id="IPR057027">
    <property type="entry name" value="TPR_mt"/>
</dbReference>
<evidence type="ECO:0000313" key="6">
    <source>
        <dbReference type="EMBL" id="PQQ16994.1"/>
    </source>
</evidence>
<dbReference type="AlphaFoldDB" id="A0A314ZHL0"/>
<dbReference type="InterPro" id="IPR011990">
    <property type="entry name" value="TPR-like_helical_dom_sf"/>
</dbReference>
<evidence type="ECO:0000256" key="1">
    <source>
        <dbReference type="ARBA" id="ARBA00007626"/>
    </source>
</evidence>
<dbReference type="InterPro" id="IPR002885">
    <property type="entry name" value="PPR_rpt"/>
</dbReference>